<sequence>MLLKFTVVNYKSFKNTVTFSLTPAPKQKGLDYSVFQTKINKKIYKGLSTAIIYGPNAAGKTNLIGAMDAFKSIVLRGNLRNSVEKSTPNTAANSLELIPNNIDVSPSPVSFSIEFIVDALLVKYAFSADLGTFLDVGYSRKLLSESLHINETLIFDRRKTIDFGNLDVISDYLVNEFSQNASSAITLAKNNLNPEELFLMNGFKTMFSSKLTGIISDWLDNKFMVIYRADSLQLIRKFSDPKNTSIYVEKTLNEAAQYFGINSNALGYVATGDNNESKLCSLFKDATRSVAVPAELFESYGTLRFVNMFPLVINALLNGGTLIVDEFDASLHPMALMNIINIFHNDEINVRHAQLVFNTHNPIFLNSNLYRRDEINFVERDEDTHCSSHYTLADFGTSGTNGVRKNEDYMKNYFINRYGAINDIDFTPIFEKILLSGSEV</sequence>
<comment type="caution">
    <text evidence="2">The sequence shown here is derived from an EMBL/GenBank/DDBJ whole genome shotgun (WGS) entry which is preliminary data.</text>
</comment>
<proteinExistence type="predicted"/>
<dbReference type="InterPro" id="IPR003959">
    <property type="entry name" value="ATPase_AAA_core"/>
</dbReference>
<keyword evidence="2" id="KW-0067">ATP-binding</keyword>
<accession>A0A9J6QUL2</accession>
<keyword evidence="2" id="KW-0547">Nucleotide-binding</keyword>
<dbReference type="InterPro" id="IPR027417">
    <property type="entry name" value="P-loop_NTPase"/>
</dbReference>
<evidence type="ECO:0000313" key="2">
    <source>
        <dbReference type="EMBL" id="MCU7378651.1"/>
    </source>
</evidence>
<dbReference type="Proteomes" id="UP001065549">
    <property type="component" value="Unassembled WGS sequence"/>
</dbReference>
<dbReference type="GO" id="GO:0005524">
    <property type="term" value="F:ATP binding"/>
    <property type="evidence" value="ECO:0007669"/>
    <property type="project" value="UniProtKB-KW"/>
</dbReference>
<protein>
    <submittedName>
        <fullName evidence="2">ATP-binding protein</fullName>
    </submittedName>
</protein>
<gene>
    <name evidence="2" type="ORF">OBO34_09825</name>
</gene>
<keyword evidence="3" id="KW-1185">Reference proteome</keyword>
<dbReference type="SUPFAM" id="SSF52540">
    <property type="entry name" value="P-loop containing nucleoside triphosphate hydrolases"/>
    <property type="match status" value="1"/>
</dbReference>
<dbReference type="PANTHER" id="PTHR40396:SF1">
    <property type="entry name" value="ATPASE AAA-TYPE CORE DOMAIN-CONTAINING PROTEIN"/>
    <property type="match status" value="1"/>
</dbReference>
<dbReference type="Pfam" id="PF13304">
    <property type="entry name" value="AAA_21"/>
    <property type="match status" value="1"/>
</dbReference>
<dbReference type="RefSeq" id="WP_253020014.1">
    <property type="nucleotide sequence ID" value="NZ_JAOSHN010000003.1"/>
</dbReference>
<reference evidence="2" key="1">
    <citation type="submission" date="2022-09" db="EMBL/GenBank/DDBJ databases">
        <title>Culturomic study of gut microbiota in children with autism spectrum disorder.</title>
        <authorList>
            <person name="Efimov B.A."/>
            <person name="Chaplin A.V."/>
            <person name="Sokolova S.R."/>
            <person name="Pikina A.P."/>
            <person name="Korzhanova M."/>
            <person name="Belova V."/>
            <person name="Korostin D."/>
        </authorList>
    </citation>
    <scope>NUCLEOTIDE SEQUENCE</scope>
    <source>
        <strain evidence="2">ASD5510</strain>
    </source>
</reference>
<dbReference type="Gene3D" id="3.40.50.300">
    <property type="entry name" value="P-loop containing nucleotide triphosphate hydrolases"/>
    <property type="match status" value="1"/>
</dbReference>
<name>A0A9J6QUL2_9FIRM</name>
<evidence type="ECO:0000259" key="1">
    <source>
        <dbReference type="Pfam" id="PF13304"/>
    </source>
</evidence>
<dbReference type="PANTHER" id="PTHR40396">
    <property type="entry name" value="ATPASE-LIKE PROTEIN"/>
    <property type="match status" value="1"/>
</dbReference>
<dbReference type="AlphaFoldDB" id="A0A9J6QUL2"/>
<organism evidence="2 3">
    <name type="scientific">Hominibacterium faecale</name>
    <dbReference type="NCBI Taxonomy" id="2839743"/>
    <lineage>
        <taxon>Bacteria</taxon>
        <taxon>Bacillati</taxon>
        <taxon>Bacillota</taxon>
        <taxon>Clostridia</taxon>
        <taxon>Peptostreptococcales</taxon>
        <taxon>Anaerovoracaceae</taxon>
        <taxon>Hominibacterium</taxon>
    </lineage>
</organism>
<evidence type="ECO:0000313" key="3">
    <source>
        <dbReference type="Proteomes" id="UP001065549"/>
    </source>
</evidence>
<feature type="domain" description="ATPase AAA-type core" evidence="1">
    <location>
        <begin position="51"/>
        <end position="365"/>
    </location>
</feature>
<dbReference type="EMBL" id="JAOSHN010000003">
    <property type="protein sequence ID" value="MCU7378651.1"/>
    <property type="molecule type" value="Genomic_DNA"/>
</dbReference>
<dbReference type="GO" id="GO:0016887">
    <property type="term" value="F:ATP hydrolysis activity"/>
    <property type="evidence" value="ECO:0007669"/>
    <property type="project" value="InterPro"/>
</dbReference>